<protein>
    <submittedName>
        <fullName evidence="1">Uncharacterized protein</fullName>
    </submittedName>
</protein>
<dbReference type="HOGENOM" id="CLU_2528244_0_0_1"/>
<organism evidence="1 2">
    <name type="scientific">Piloderma croceum (strain F 1598)</name>
    <dbReference type="NCBI Taxonomy" id="765440"/>
    <lineage>
        <taxon>Eukaryota</taxon>
        <taxon>Fungi</taxon>
        <taxon>Dikarya</taxon>
        <taxon>Basidiomycota</taxon>
        <taxon>Agaricomycotina</taxon>
        <taxon>Agaricomycetes</taxon>
        <taxon>Agaricomycetidae</taxon>
        <taxon>Atheliales</taxon>
        <taxon>Atheliaceae</taxon>
        <taxon>Piloderma</taxon>
    </lineage>
</organism>
<reference evidence="1 2" key="1">
    <citation type="submission" date="2014-04" db="EMBL/GenBank/DDBJ databases">
        <authorList>
            <consortium name="DOE Joint Genome Institute"/>
            <person name="Kuo A."/>
            <person name="Tarkka M."/>
            <person name="Buscot F."/>
            <person name="Kohler A."/>
            <person name="Nagy L.G."/>
            <person name="Floudas D."/>
            <person name="Copeland A."/>
            <person name="Barry K.W."/>
            <person name="Cichocki N."/>
            <person name="Veneault-Fourrey C."/>
            <person name="LaButti K."/>
            <person name="Lindquist E.A."/>
            <person name="Lipzen A."/>
            <person name="Lundell T."/>
            <person name="Morin E."/>
            <person name="Murat C."/>
            <person name="Sun H."/>
            <person name="Tunlid A."/>
            <person name="Henrissat B."/>
            <person name="Grigoriev I.V."/>
            <person name="Hibbett D.S."/>
            <person name="Martin F."/>
            <person name="Nordberg H.P."/>
            <person name="Cantor M.N."/>
            <person name="Hua S.X."/>
        </authorList>
    </citation>
    <scope>NUCLEOTIDE SEQUENCE [LARGE SCALE GENOMIC DNA]</scope>
    <source>
        <strain evidence="1 2">F 1598</strain>
    </source>
</reference>
<dbReference type="InParanoid" id="A0A0C3G210"/>
<sequence>MVHHYYIAYLAYARPPASYSRPDAMYTCRLGLFALAASDRTVQLRFRSRNTKAREPVPFTASQPTELVNLETSPCFLDPDVGFI</sequence>
<evidence type="ECO:0000313" key="1">
    <source>
        <dbReference type="EMBL" id="KIM90400.1"/>
    </source>
</evidence>
<dbReference type="AlphaFoldDB" id="A0A0C3G210"/>
<keyword evidence="2" id="KW-1185">Reference proteome</keyword>
<name>A0A0C3G210_PILCF</name>
<dbReference type="EMBL" id="KN832973">
    <property type="protein sequence ID" value="KIM90400.1"/>
    <property type="molecule type" value="Genomic_DNA"/>
</dbReference>
<reference evidence="2" key="2">
    <citation type="submission" date="2015-01" db="EMBL/GenBank/DDBJ databases">
        <title>Evolutionary Origins and Diversification of the Mycorrhizal Mutualists.</title>
        <authorList>
            <consortium name="DOE Joint Genome Institute"/>
            <consortium name="Mycorrhizal Genomics Consortium"/>
            <person name="Kohler A."/>
            <person name="Kuo A."/>
            <person name="Nagy L.G."/>
            <person name="Floudas D."/>
            <person name="Copeland A."/>
            <person name="Barry K.W."/>
            <person name="Cichocki N."/>
            <person name="Veneault-Fourrey C."/>
            <person name="LaButti K."/>
            <person name="Lindquist E.A."/>
            <person name="Lipzen A."/>
            <person name="Lundell T."/>
            <person name="Morin E."/>
            <person name="Murat C."/>
            <person name="Riley R."/>
            <person name="Ohm R."/>
            <person name="Sun H."/>
            <person name="Tunlid A."/>
            <person name="Henrissat B."/>
            <person name="Grigoriev I.V."/>
            <person name="Hibbett D.S."/>
            <person name="Martin F."/>
        </authorList>
    </citation>
    <scope>NUCLEOTIDE SEQUENCE [LARGE SCALE GENOMIC DNA]</scope>
    <source>
        <strain evidence="2">F 1598</strain>
    </source>
</reference>
<gene>
    <name evidence="1" type="ORF">PILCRDRAFT_812138</name>
</gene>
<accession>A0A0C3G210</accession>
<proteinExistence type="predicted"/>
<dbReference type="Proteomes" id="UP000054166">
    <property type="component" value="Unassembled WGS sequence"/>
</dbReference>
<evidence type="ECO:0000313" key="2">
    <source>
        <dbReference type="Proteomes" id="UP000054166"/>
    </source>
</evidence>